<dbReference type="AlphaFoldDB" id="A0A0B8QIF8"/>
<comment type="caution">
    <text evidence="2">The sequence shown here is derived from an EMBL/GenBank/DDBJ whole genome shotgun (WGS) entry which is preliminary data.</text>
</comment>
<protein>
    <submittedName>
        <fullName evidence="2">Uncharacterized protein</fullName>
    </submittedName>
</protein>
<feature type="signal peptide" evidence="1">
    <location>
        <begin position="1"/>
        <end position="21"/>
    </location>
</feature>
<dbReference type="Proteomes" id="UP000031666">
    <property type="component" value="Unassembled WGS sequence"/>
</dbReference>
<name>A0A0B8QIF8_9VIBR</name>
<evidence type="ECO:0000313" key="3">
    <source>
        <dbReference type="Proteomes" id="UP000031666"/>
    </source>
</evidence>
<evidence type="ECO:0000256" key="1">
    <source>
        <dbReference type="SAM" id="SignalP"/>
    </source>
</evidence>
<accession>A0A0B8QIF8</accession>
<reference evidence="2 3" key="1">
    <citation type="submission" date="2015-01" db="EMBL/GenBank/DDBJ databases">
        <title>Vibrio sp. C94 JCM 19241 whole genome shotgun sequence.</title>
        <authorList>
            <person name="Sawabe T."/>
            <person name="Meirelles P."/>
            <person name="Feng G."/>
            <person name="Sayaka M."/>
            <person name="Hattori M."/>
            <person name="Ohkuma M."/>
        </authorList>
    </citation>
    <scope>NUCLEOTIDE SEQUENCE [LARGE SCALE GENOMIC DNA]</scope>
    <source>
        <strain evidence="3">JCM 19241</strain>
    </source>
</reference>
<dbReference type="STRING" id="1481914.JCM19241_1276"/>
<proteinExistence type="predicted"/>
<sequence length="296" mass="31748">MKKTLLALAVATTALTFGAQAAPSAELNRDELKDYTYLTTIKNADGELSTLSKMVLKLETGVGEKTVAELWDETFDDLGDKQKFLTLAILNNTNINENGGENGNGEDGKYASVLDQLINGGNIKLDTEMKEKYNAFMAQEKHIQGDFYEVKKAAKDRGQHIVNNPITAPTPVNGDLFFTEEIPVVCGVQVQQSVGSIAFNSEVIGLSGEQATTVVAYNNGASGLTTLKLATTATNLDVSKISYDFDGLVVKPNESTQIKGGLEGIATKVTALYDASYAEVESGNAYITATIEYSCQ</sequence>
<reference evidence="2 3" key="2">
    <citation type="submission" date="2015-01" db="EMBL/GenBank/DDBJ databases">
        <authorList>
            <consortium name="NBRP consortium"/>
            <person name="Sawabe T."/>
            <person name="Meirelles P."/>
            <person name="Feng G."/>
            <person name="Sayaka M."/>
            <person name="Hattori M."/>
            <person name="Ohkuma M."/>
        </authorList>
    </citation>
    <scope>NUCLEOTIDE SEQUENCE [LARGE SCALE GENOMIC DNA]</scope>
    <source>
        <strain evidence="3">JCM 19241</strain>
    </source>
</reference>
<feature type="chain" id="PRO_5002124067" evidence="1">
    <location>
        <begin position="22"/>
        <end position="296"/>
    </location>
</feature>
<keyword evidence="1" id="KW-0732">Signal</keyword>
<gene>
    <name evidence="2" type="ORF">JCM19241_1276</name>
</gene>
<organism evidence="2 3">
    <name type="scientific">Vibrio ishigakensis</name>
    <dbReference type="NCBI Taxonomy" id="1481914"/>
    <lineage>
        <taxon>Bacteria</taxon>
        <taxon>Pseudomonadati</taxon>
        <taxon>Pseudomonadota</taxon>
        <taxon>Gammaproteobacteria</taxon>
        <taxon>Vibrionales</taxon>
        <taxon>Vibrionaceae</taxon>
        <taxon>Vibrio</taxon>
    </lineage>
</organism>
<evidence type="ECO:0000313" key="2">
    <source>
        <dbReference type="EMBL" id="GAM74933.1"/>
    </source>
</evidence>
<dbReference type="EMBL" id="BBSC01000003">
    <property type="protein sequence ID" value="GAM74933.1"/>
    <property type="molecule type" value="Genomic_DNA"/>
</dbReference>